<dbReference type="InterPro" id="IPR018656">
    <property type="entry name" value="DUF2087"/>
</dbReference>
<feature type="domain" description="DUF2087" evidence="2">
    <location>
        <begin position="100"/>
        <end position="166"/>
    </location>
</feature>
<keyword evidence="4" id="KW-1185">Reference proteome</keyword>
<dbReference type="EMBL" id="PNJG02000001">
    <property type="protein sequence ID" value="RKQ36829.1"/>
    <property type="molecule type" value="Genomic_DNA"/>
</dbReference>
<evidence type="ECO:0000313" key="4">
    <source>
        <dbReference type="Proteomes" id="UP000249516"/>
    </source>
</evidence>
<feature type="compositionally biased region" description="Low complexity" evidence="1">
    <location>
        <begin position="61"/>
        <end position="78"/>
    </location>
</feature>
<reference evidence="3 4" key="1">
    <citation type="submission" date="2018-10" db="EMBL/GenBank/DDBJ databases">
        <title>Kocuria tytouropygialis sp. nov., isolated from the uropygial gland of an American barn owl (Tyto furcata).</title>
        <authorList>
            <person name="Braun M.S."/>
            <person name="Wang E."/>
            <person name="Zimmermann S."/>
            <person name="Wagner H."/>
            <person name="Wink M."/>
        </authorList>
    </citation>
    <scope>NUCLEOTIDE SEQUENCE [LARGE SCALE GENOMIC DNA]</scope>
    <source>
        <strain evidence="3 4">442</strain>
    </source>
</reference>
<sequence>MTHSSDFKDLVRARMRATGQPYTAARADLLREHDDAAAPGSSLRAPRASSSVPEPFPAAQPTPTGDASAPTAPDAASSEQWRRAEAEYRRMLGRFVQDGRVVSVPARRRARVFVLLHLLSLIPAGRTYSESEINEILRTTVADVAFWRRELVNYGYLEREPGVYWLPTEVPERPVSIRQETPEWEALWLPTHLRNRTR</sequence>
<evidence type="ECO:0000256" key="1">
    <source>
        <dbReference type="SAM" id="MobiDB-lite"/>
    </source>
</evidence>
<name>A0A495A9W3_9MICC</name>
<dbReference type="Proteomes" id="UP000249516">
    <property type="component" value="Unassembled WGS sequence"/>
</dbReference>
<evidence type="ECO:0000313" key="3">
    <source>
        <dbReference type="EMBL" id="RKQ36829.1"/>
    </source>
</evidence>
<dbReference type="AlphaFoldDB" id="A0A495A9W3"/>
<evidence type="ECO:0000259" key="2">
    <source>
        <dbReference type="Pfam" id="PF09860"/>
    </source>
</evidence>
<gene>
    <name evidence="3" type="ORF">C1C97_004255</name>
</gene>
<dbReference type="OrthoDB" id="529288at2"/>
<proteinExistence type="predicted"/>
<comment type="caution">
    <text evidence="3">The sequence shown here is derived from an EMBL/GenBank/DDBJ whole genome shotgun (WGS) entry which is preliminary data.</text>
</comment>
<feature type="region of interest" description="Disordered" evidence="1">
    <location>
        <begin position="24"/>
        <end position="80"/>
    </location>
</feature>
<protein>
    <submittedName>
        <fullName evidence="3">DUF2087 domain-containing protein</fullName>
    </submittedName>
</protein>
<dbReference type="Pfam" id="PF09860">
    <property type="entry name" value="DUF2087"/>
    <property type="match status" value="1"/>
</dbReference>
<accession>A0A495A9W3</accession>
<dbReference type="RefSeq" id="WP_121030139.1">
    <property type="nucleotide sequence ID" value="NZ_PNJG02000001.1"/>
</dbReference>
<organism evidence="3 4">
    <name type="scientific">Kocuria tytonis</name>
    <dbReference type="NCBI Taxonomy" id="2054280"/>
    <lineage>
        <taxon>Bacteria</taxon>
        <taxon>Bacillati</taxon>
        <taxon>Actinomycetota</taxon>
        <taxon>Actinomycetes</taxon>
        <taxon>Micrococcales</taxon>
        <taxon>Micrococcaceae</taxon>
        <taxon>Kocuria</taxon>
    </lineage>
</organism>